<feature type="transmembrane region" description="Helical" evidence="7">
    <location>
        <begin position="496"/>
        <end position="516"/>
    </location>
</feature>
<dbReference type="OrthoDB" id="9781208at2"/>
<dbReference type="InterPro" id="IPR011990">
    <property type="entry name" value="TPR-like_helical_dom_sf"/>
</dbReference>
<dbReference type="Pfam" id="PF13424">
    <property type="entry name" value="TPR_12"/>
    <property type="match status" value="1"/>
</dbReference>
<gene>
    <name evidence="9" type="ORF">SAMN05444277_11092</name>
</gene>
<feature type="repeat" description="TPR" evidence="6">
    <location>
        <begin position="251"/>
        <end position="284"/>
    </location>
</feature>
<evidence type="ECO:0000256" key="2">
    <source>
        <dbReference type="ARBA" id="ARBA00022490"/>
    </source>
</evidence>
<dbReference type="RefSeq" id="WP_090660557.1">
    <property type="nucleotide sequence ID" value="NZ_FOXQ01000010.1"/>
</dbReference>
<keyword evidence="7" id="KW-0472">Membrane</keyword>
<dbReference type="Gene3D" id="1.25.40.10">
    <property type="entry name" value="Tetratricopeptide repeat domain"/>
    <property type="match status" value="3"/>
</dbReference>
<evidence type="ECO:0000256" key="4">
    <source>
        <dbReference type="ARBA" id="ARBA00022803"/>
    </source>
</evidence>
<dbReference type="SUPFAM" id="SSF48452">
    <property type="entry name" value="TPR-like"/>
    <property type="match status" value="2"/>
</dbReference>
<keyword evidence="4 6" id="KW-0802">TPR repeat</keyword>
<keyword evidence="2" id="KW-0963">Cytoplasm</keyword>
<dbReference type="Proteomes" id="UP000199031">
    <property type="component" value="Unassembled WGS sequence"/>
</dbReference>
<evidence type="ECO:0000313" key="10">
    <source>
        <dbReference type="Proteomes" id="UP000199031"/>
    </source>
</evidence>
<comment type="similarity">
    <text evidence="5">Belongs to the Rap family.</text>
</comment>
<evidence type="ECO:0000256" key="5">
    <source>
        <dbReference type="ARBA" id="ARBA00038253"/>
    </source>
</evidence>
<evidence type="ECO:0000256" key="7">
    <source>
        <dbReference type="SAM" id="Phobius"/>
    </source>
</evidence>
<name>A0A1I5Y1S7_9BACT</name>
<dbReference type="GO" id="GO:0005737">
    <property type="term" value="C:cytoplasm"/>
    <property type="evidence" value="ECO:0007669"/>
    <property type="project" value="UniProtKB-SubCell"/>
</dbReference>
<proteinExistence type="inferred from homology"/>
<dbReference type="InterPro" id="IPR019734">
    <property type="entry name" value="TPR_rpt"/>
</dbReference>
<dbReference type="PROSITE" id="PS50005">
    <property type="entry name" value="TPR"/>
    <property type="match status" value="1"/>
</dbReference>
<protein>
    <submittedName>
        <fullName evidence="9">Tetratricopeptide repeat-containing protein</fullName>
    </submittedName>
</protein>
<sequence length="546" mass="62044">MKRIILLSLVLFSAAIVAAQGISRHDADSMLVKLSKAKTDIERIDLMAGIAQFYILKPGENQIDFDSAEVYLKKAEALNARIKSADATGYLLLVRAGMIKEKGQSDKAKKMLEDAIDILKSGTNKSYLGQAYFALSWYYNYADSTELPIRLELVNQSVVAFQQANDLKRKGRSLEMLGDLNVNMQNYSKAVEILNQALAAYNAAKYENVQGVYVLLGIAYRWLGNNGQALSNTLKALKIAQQLHDSSTQVCQIATNLGSVYRSIGRIPMAINYYKMSLEIAQKNKDEYDIYATASILAQMYINKGQPDEGAKMMNLIPASFLSYPNISDQVSVCVTYVSLYLNLKQYDKAWRYCEELLQRVDDPMLWNTLRTWSYRAVATYYLKTHQLPKARNYLVKAEKIDSSIKFETGLILNLQLRYKLDSAEGNIPSAFRYLLLYKQKNDSVSVTKMEKQLEVISMEYEIEMKEDSIRAKDNDISFLRQKANLQQANLRQASLIKNITIGGIILALAVIILLYRQYRHKQKSNELLLYCKRKRLMEAIKNCSG</sequence>
<feature type="chain" id="PRO_5011538931" evidence="8">
    <location>
        <begin position="20"/>
        <end position="546"/>
    </location>
</feature>
<evidence type="ECO:0000256" key="3">
    <source>
        <dbReference type="ARBA" id="ARBA00022737"/>
    </source>
</evidence>
<dbReference type="STRING" id="1465490.SAMN05444277_11092"/>
<comment type="subcellular location">
    <subcellularLocation>
        <location evidence="1">Cytoplasm</location>
    </subcellularLocation>
</comment>
<dbReference type="SMART" id="SM00028">
    <property type="entry name" value="TPR"/>
    <property type="match status" value="4"/>
</dbReference>
<accession>A0A1I5Y1S7</accession>
<feature type="signal peptide" evidence="8">
    <location>
        <begin position="1"/>
        <end position="19"/>
    </location>
</feature>
<dbReference type="Pfam" id="PF13181">
    <property type="entry name" value="TPR_8"/>
    <property type="match status" value="1"/>
</dbReference>
<dbReference type="PANTHER" id="PTHR46630">
    <property type="entry name" value="TETRATRICOPEPTIDE REPEAT PROTEIN 29"/>
    <property type="match status" value="1"/>
</dbReference>
<evidence type="ECO:0000256" key="1">
    <source>
        <dbReference type="ARBA" id="ARBA00004496"/>
    </source>
</evidence>
<organism evidence="9 10">
    <name type="scientific">Parafilimonas terrae</name>
    <dbReference type="NCBI Taxonomy" id="1465490"/>
    <lineage>
        <taxon>Bacteria</taxon>
        <taxon>Pseudomonadati</taxon>
        <taxon>Bacteroidota</taxon>
        <taxon>Chitinophagia</taxon>
        <taxon>Chitinophagales</taxon>
        <taxon>Chitinophagaceae</taxon>
        <taxon>Parafilimonas</taxon>
    </lineage>
</organism>
<dbReference type="PANTHER" id="PTHR46630:SF1">
    <property type="entry name" value="TETRATRICOPEPTIDE REPEAT PROTEIN 29"/>
    <property type="match status" value="1"/>
</dbReference>
<evidence type="ECO:0000256" key="6">
    <source>
        <dbReference type="PROSITE-ProRule" id="PRU00339"/>
    </source>
</evidence>
<dbReference type="InterPro" id="IPR051476">
    <property type="entry name" value="Bac_ResReg_Asp_Phosphatase"/>
</dbReference>
<keyword evidence="7" id="KW-0812">Transmembrane</keyword>
<evidence type="ECO:0000313" key="9">
    <source>
        <dbReference type="EMBL" id="SFQ38145.1"/>
    </source>
</evidence>
<evidence type="ECO:0000256" key="8">
    <source>
        <dbReference type="SAM" id="SignalP"/>
    </source>
</evidence>
<keyword evidence="8" id="KW-0732">Signal</keyword>
<dbReference type="AlphaFoldDB" id="A0A1I5Y1S7"/>
<keyword evidence="3" id="KW-0677">Repeat</keyword>
<dbReference type="EMBL" id="FOXQ01000010">
    <property type="protein sequence ID" value="SFQ38145.1"/>
    <property type="molecule type" value="Genomic_DNA"/>
</dbReference>
<keyword evidence="10" id="KW-1185">Reference proteome</keyword>
<reference evidence="9 10" key="1">
    <citation type="submission" date="2016-10" db="EMBL/GenBank/DDBJ databases">
        <authorList>
            <person name="de Groot N.N."/>
        </authorList>
    </citation>
    <scope>NUCLEOTIDE SEQUENCE [LARGE SCALE GENOMIC DNA]</scope>
    <source>
        <strain evidence="9 10">DSM 28286</strain>
    </source>
</reference>
<keyword evidence="7" id="KW-1133">Transmembrane helix</keyword>